<evidence type="ECO:0000256" key="2">
    <source>
        <dbReference type="SAM" id="Coils"/>
    </source>
</evidence>
<dbReference type="Proteomes" id="UP001162131">
    <property type="component" value="Unassembled WGS sequence"/>
</dbReference>
<dbReference type="PANTHER" id="PTHR21694">
    <property type="entry name" value="COILED-COIL DOMAIN-CONTAINING PROTEIN 63"/>
    <property type="match status" value="1"/>
</dbReference>
<protein>
    <recommendedName>
        <fullName evidence="4">ODAD1 central coiled coil region domain-containing protein</fullName>
    </recommendedName>
</protein>
<proteinExistence type="predicted"/>
<dbReference type="EMBL" id="CAJZBQ010000044">
    <property type="protein sequence ID" value="CAG9327834.1"/>
    <property type="molecule type" value="Genomic_DNA"/>
</dbReference>
<feature type="region of interest" description="Disordered" evidence="3">
    <location>
        <begin position="318"/>
        <end position="342"/>
    </location>
</feature>
<dbReference type="AlphaFoldDB" id="A0AAU9JQ57"/>
<comment type="caution">
    <text evidence="5">The sequence shown here is derived from an EMBL/GenBank/DDBJ whole genome shotgun (WGS) entry which is preliminary data.</text>
</comment>
<feature type="region of interest" description="Disordered" evidence="3">
    <location>
        <begin position="440"/>
        <end position="469"/>
    </location>
</feature>
<organism evidence="5 6">
    <name type="scientific">Blepharisma stoltei</name>
    <dbReference type="NCBI Taxonomy" id="1481888"/>
    <lineage>
        <taxon>Eukaryota</taxon>
        <taxon>Sar</taxon>
        <taxon>Alveolata</taxon>
        <taxon>Ciliophora</taxon>
        <taxon>Postciliodesmatophora</taxon>
        <taxon>Heterotrichea</taxon>
        <taxon>Heterotrichida</taxon>
        <taxon>Blepharismidae</taxon>
        <taxon>Blepharisma</taxon>
    </lineage>
</organism>
<accession>A0AAU9JQ57</accession>
<name>A0AAU9JQ57_9CILI</name>
<keyword evidence="6" id="KW-1185">Reference proteome</keyword>
<evidence type="ECO:0000313" key="5">
    <source>
        <dbReference type="EMBL" id="CAG9327834.1"/>
    </source>
</evidence>
<evidence type="ECO:0000259" key="4">
    <source>
        <dbReference type="Pfam" id="PF21773"/>
    </source>
</evidence>
<feature type="compositionally biased region" description="Basic and acidic residues" evidence="3">
    <location>
        <begin position="326"/>
        <end position="342"/>
    </location>
</feature>
<feature type="domain" description="ODAD1 central coiled coil region" evidence="4">
    <location>
        <begin position="98"/>
        <end position="378"/>
    </location>
</feature>
<dbReference type="InterPro" id="IPR051876">
    <property type="entry name" value="ODA-DC/CCD"/>
</dbReference>
<dbReference type="InterPro" id="IPR049258">
    <property type="entry name" value="ODAD1_CC"/>
</dbReference>
<reference evidence="5" key="1">
    <citation type="submission" date="2021-09" db="EMBL/GenBank/DDBJ databases">
        <authorList>
            <consortium name="AG Swart"/>
            <person name="Singh M."/>
            <person name="Singh A."/>
            <person name="Seah K."/>
            <person name="Emmerich C."/>
        </authorList>
    </citation>
    <scope>NUCLEOTIDE SEQUENCE</scope>
    <source>
        <strain evidence="5">ATCC30299</strain>
    </source>
</reference>
<dbReference type="Pfam" id="PF21773">
    <property type="entry name" value="ODAD1_CC"/>
    <property type="match status" value="1"/>
</dbReference>
<evidence type="ECO:0000313" key="6">
    <source>
        <dbReference type="Proteomes" id="UP001162131"/>
    </source>
</evidence>
<feature type="coiled-coil region" evidence="2">
    <location>
        <begin position="4"/>
        <end position="194"/>
    </location>
</feature>
<sequence length="489" mass="57082">MRQSIQYKQTIESLKTETKKLREQLCLDTLQQSHLGVESELARLQEQGDAFAYKIELEKQKIADLENQITIMTEKLKAQRESVGGSQGAKELNEGVARKIKGLENKLDKSLQKYNESIAHNKQLREQIDKLRRERVVYDNIYKKLEEELQSKKEEMKMVIKKSNKAQKKRDEIKEKFQKLKEEAENEQAVFDNEWKELGNLIEKDKKMKEFLTNEELVPSETVDVKNLNKKVAKSAWNIAKEKSSIKMYLEKVEMYEEAFKKIEDATGISDIDELVRTFVDAEMQNYSLFNHVNDLSNEMEKLEQQINDIKFEIDKYKNQGSSNENQRKKQMRELEQRLEKTEEKAGEYEKKCEGNQLLLDSLKEGIETLFVRIGCTSEGETESKTPIGINDSNILYYMGLIEEKTNEIIHMYTNSQQSANLYNIQFTNTSAPPPLLPIGKKMDIELPSVPDREQPDEDEASAPLSVKEMKFRSLKKYEEEKDKKKKKQ</sequence>
<evidence type="ECO:0000256" key="3">
    <source>
        <dbReference type="SAM" id="MobiDB-lite"/>
    </source>
</evidence>
<keyword evidence="1 2" id="KW-0175">Coiled coil</keyword>
<dbReference type="PANTHER" id="PTHR21694:SF18">
    <property type="entry name" value="COILED-COIL DOMAIN-CONTAINING PROTEIN 63"/>
    <property type="match status" value="1"/>
</dbReference>
<evidence type="ECO:0000256" key="1">
    <source>
        <dbReference type="ARBA" id="ARBA00023054"/>
    </source>
</evidence>
<gene>
    <name evidence="5" type="ORF">BSTOLATCC_MIC44460</name>
</gene>